<dbReference type="PROSITE" id="PS52016">
    <property type="entry name" value="TONB_DEPENDENT_REC_3"/>
    <property type="match status" value="1"/>
</dbReference>
<dbReference type="PANTHER" id="PTHR30069">
    <property type="entry name" value="TONB-DEPENDENT OUTER MEMBRANE RECEPTOR"/>
    <property type="match status" value="1"/>
</dbReference>
<keyword evidence="17" id="KW-1185">Reference proteome</keyword>
<dbReference type="EMBL" id="QMDL01000006">
    <property type="protein sequence ID" value="RMJ01591.1"/>
    <property type="molecule type" value="Genomic_DNA"/>
</dbReference>
<evidence type="ECO:0000256" key="1">
    <source>
        <dbReference type="ARBA" id="ARBA00004571"/>
    </source>
</evidence>
<evidence type="ECO:0000256" key="10">
    <source>
        <dbReference type="PROSITE-ProRule" id="PRU10144"/>
    </source>
</evidence>
<keyword evidence="2 9" id="KW-0813">Transport</keyword>
<proteinExistence type="inferred from homology"/>
<organism evidence="16 17">
    <name type="scientific">Marinobacter litoralis</name>
    <dbReference type="NCBI Taxonomy" id="187981"/>
    <lineage>
        <taxon>Bacteria</taxon>
        <taxon>Pseudomonadati</taxon>
        <taxon>Pseudomonadota</taxon>
        <taxon>Gammaproteobacteria</taxon>
        <taxon>Pseudomonadales</taxon>
        <taxon>Marinobacteraceae</taxon>
        <taxon>Marinobacter</taxon>
    </lineage>
</organism>
<evidence type="ECO:0000259" key="14">
    <source>
        <dbReference type="Pfam" id="PF00593"/>
    </source>
</evidence>
<evidence type="ECO:0000256" key="11">
    <source>
        <dbReference type="RuleBase" id="RU003357"/>
    </source>
</evidence>
<gene>
    <name evidence="16" type="primary">cirA_3</name>
    <name evidence="16" type="ORF">DOQ08_03173</name>
</gene>
<protein>
    <submittedName>
        <fullName evidence="16">Colicin I receptor</fullName>
    </submittedName>
</protein>
<reference evidence="16 17" key="1">
    <citation type="submission" date="2018-08" db="EMBL/GenBank/DDBJ databases">
        <title>Whole Genome Sequence of the Moderate Halophilic Marine Bacterium Marinobacter litoralis Sw-45.</title>
        <authorList>
            <person name="Musa H."/>
        </authorList>
    </citation>
    <scope>NUCLEOTIDE SEQUENCE [LARGE SCALE GENOMIC DNA]</scope>
    <source>
        <strain evidence="16 17">Sw-45</strain>
    </source>
</reference>
<comment type="subcellular location">
    <subcellularLocation>
        <location evidence="1 9">Cell outer membrane</location>
        <topology evidence="1 9">Multi-pass membrane protein</topology>
    </subcellularLocation>
</comment>
<accession>A0A3M2R8M7</accession>
<evidence type="ECO:0000256" key="9">
    <source>
        <dbReference type="PROSITE-ProRule" id="PRU01360"/>
    </source>
</evidence>
<keyword evidence="4 9" id="KW-0812">Transmembrane</keyword>
<feature type="region of interest" description="Disordered" evidence="12">
    <location>
        <begin position="187"/>
        <end position="215"/>
    </location>
</feature>
<dbReference type="GO" id="GO:0015344">
    <property type="term" value="F:siderophore uptake transmembrane transporter activity"/>
    <property type="evidence" value="ECO:0007669"/>
    <property type="project" value="TreeGrafter"/>
</dbReference>
<dbReference type="PROSITE" id="PS01156">
    <property type="entry name" value="TONB_DEPENDENT_REC_2"/>
    <property type="match status" value="1"/>
</dbReference>
<keyword evidence="5" id="KW-0732">Signal</keyword>
<dbReference type="InterPro" id="IPR037066">
    <property type="entry name" value="Plug_dom_sf"/>
</dbReference>
<keyword evidence="3 9" id="KW-1134">Transmembrane beta strand</keyword>
<keyword evidence="7 9" id="KW-0472">Membrane</keyword>
<dbReference type="AlphaFoldDB" id="A0A3M2R8M7"/>
<dbReference type="PANTHER" id="PTHR30069:SF28">
    <property type="entry name" value="TONB-DEPENDENT RECEPTOR YNCD-RELATED"/>
    <property type="match status" value="1"/>
</dbReference>
<keyword evidence="16" id="KW-0675">Receptor</keyword>
<comment type="similarity">
    <text evidence="9 11">Belongs to the TonB-dependent receptor family.</text>
</comment>
<dbReference type="GO" id="GO:0044718">
    <property type="term" value="P:siderophore transmembrane transport"/>
    <property type="evidence" value="ECO:0007669"/>
    <property type="project" value="TreeGrafter"/>
</dbReference>
<dbReference type="Gene3D" id="2.40.170.20">
    <property type="entry name" value="TonB-dependent receptor, beta-barrel domain"/>
    <property type="match status" value="1"/>
</dbReference>
<dbReference type="CDD" id="cd01347">
    <property type="entry name" value="ligand_gated_channel"/>
    <property type="match status" value="1"/>
</dbReference>
<keyword evidence="6 11" id="KW-0798">TonB box</keyword>
<name>A0A3M2R8M7_9GAMM</name>
<dbReference type="InterPro" id="IPR012910">
    <property type="entry name" value="Plug_dom"/>
</dbReference>
<dbReference type="InterPro" id="IPR036942">
    <property type="entry name" value="Beta-barrel_TonB_sf"/>
</dbReference>
<keyword evidence="13" id="KW-1133">Transmembrane helix</keyword>
<evidence type="ECO:0000313" key="17">
    <source>
        <dbReference type="Proteomes" id="UP000265903"/>
    </source>
</evidence>
<dbReference type="InterPro" id="IPR010917">
    <property type="entry name" value="TonB_rcpt_CS"/>
</dbReference>
<feature type="transmembrane region" description="Helical" evidence="13">
    <location>
        <begin position="34"/>
        <end position="53"/>
    </location>
</feature>
<evidence type="ECO:0000256" key="6">
    <source>
        <dbReference type="ARBA" id="ARBA00023077"/>
    </source>
</evidence>
<evidence type="ECO:0000313" key="16">
    <source>
        <dbReference type="EMBL" id="RMJ01591.1"/>
    </source>
</evidence>
<dbReference type="Gene3D" id="2.170.130.10">
    <property type="entry name" value="TonB-dependent receptor, plug domain"/>
    <property type="match status" value="1"/>
</dbReference>
<feature type="short sequence motif" description="TonB C-terminal box" evidence="10">
    <location>
        <begin position="693"/>
        <end position="710"/>
    </location>
</feature>
<dbReference type="SUPFAM" id="SSF56935">
    <property type="entry name" value="Porins"/>
    <property type="match status" value="1"/>
</dbReference>
<feature type="region of interest" description="Disordered" evidence="12">
    <location>
        <begin position="268"/>
        <end position="289"/>
    </location>
</feature>
<dbReference type="Pfam" id="PF00593">
    <property type="entry name" value="TonB_dep_Rec_b-barrel"/>
    <property type="match status" value="1"/>
</dbReference>
<evidence type="ECO:0000256" key="7">
    <source>
        <dbReference type="ARBA" id="ARBA00023136"/>
    </source>
</evidence>
<sequence length="710" mass="78975">MRPRGTDTGASIYEPQVYTVKHPLKTTLMNNYKLTFRLLSGLIMLPFTMTAYAQTPAEIVVTAPVMERTLYQTPAAISVVQPDSIHKGQPKLKLDESLAMVPGLFLQNKENFAQGERIAIRGFGARAPFGVRGITVVVDGIPYTLPDGQAQLDAIDLDSAERIEVIRGPASALYGNAAGGVISVTTSDGRRRPNETSLRVTGGSDRFGKISLKNSQNNGPWSHSINGSALNYEGYRENAKVEKYLLNAKLRRELGNDRSMTAIINLLDNPRSKDPGALTTQQAEEDRSQAGRFTEAYHTGQSVDQQVVSLQYQDLSAGPGEFRANTFYLRRNFEQQLPYPGDSRIDYDRDYYGVRADYRESLLISGLPFRYVAGLEARKQRDDRIRRGMSFGGELQRRTADELQTATALGAFAQGDVSLSEQLTLSVGGRFDRVHLKVNDDFTTDGDQSGSRTLREWSGSTGLSYRYLKSHQAYANISSAYETPTFSEFANPSGVGGLNPEAEPQKSLNHELGLRGSFGNGVNYDITLFWVDVRDELIPYELPGLDDRTFYRNAGKTTRKGVEAAADWLISPSWRAETALTLASYEFDTYRSGATSYDGNRLPGLPEQFWSNQLTWQGLGGAFTTLEVRYIGDIVADDANETKVDDYWMIHFRGGNTLYAERSYLLKGFAGVHNLGDTEHFANVRINASNDRYYEPASGRTWYTGLEFVF</sequence>
<evidence type="ECO:0000256" key="5">
    <source>
        <dbReference type="ARBA" id="ARBA00022729"/>
    </source>
</evidence>
<evidence type="ECO:0000256" key="4">
    <source>
        <dbReference type="ARBA" id="ARBA00022692"/>
    </source>
</evidence>
<evidence type="ECO:0000256" key="2">
    <source>
        <dbReference type="ARBA" id="ARBA00022448"/>
    </source>
</evidence>
<feature type="domain" description="TonB-dependent receptor-like beta-barrel" evidence="14">
    <location>
        <begin position="266"/>
        <end position="656"/>
    </location>
</feature>
<evidence type="ECO:0000256" key="13">
    <source>
        <dbReference type="SAM" id="Phobius"/>
    </source>
</evidence>
<keyword evidence="8 9" id="KW-0998">Cell outer membrane</keyword>
<comment type="caution">
    <text evidence="16">The sequence shown here is derived from an EMBL/GenBank/DDBJ whole genome shotgun (WGS) entry which is preliminary data.</text>
</comment>
<dbReference type="InterPro" id="IPR039426">
    <property type="entry name" value="TonB-dep_rcpt-like"/>
</dbReference>
<evidence type="ECO:0000256" key="3">
    <source>
        <dbReference type="ARBA" id="ARBA00022452"/>
    </source>
</evidence>
<dbReference type="GO" id="GO:0009279">
    <property type="term" value="C:cell outer membrane"/>
    <property type="evidence" value="ECO:0007669"/>
    <property type="project" value="UniProtKB-SubCell"/>
</dbReference>
<dbReference type="Pfam" id="PF07715">
    <property type="entry name" value="Plug"/>
    <property type="match status" value="1"/>
</dbReference>
<evidence type="ECO:0000259" key="15">
    <source>
        <dbReference type="Pfam" id="PF07715"/>
    </source>
</evidence>
<dbReference type="Proteomes" id="UP000265903">
    <property type="component" value="Unassembled WGS sequence"/>
</dbReference>
<dbReference type="InterPro" id="IPR000531">
    <property type="entry name" value="Beta-barrel_TonB"/>
</dbReference>
<evidence type="ECO:0000256" key="8">
    <source>
        <dbReference type="ARBA" id="ARBA00023237"/>
    </source>
</evidence>
<evidence type="ECO:0000256" key="12">
    <source>
        <dbReference type="SAM" id="MobiDB-lite"/>
    </source>
</evidence>
<feature type="domain" description="TonB-dependent receptor plug" evidence="15">
    <location>
        <begin position="70"/>
        <end position="181"/>
    </location>
</feature>